<reference evidence="1 2" key="1">
    <citation type="submission" date="2023-01" db="EMBL/GenBank/DDBJ databases">
        <title>Minimal conservation of predation-associated metabolite biosynthetic gene clusters underscores biosynthetic potential of Myxococcota including descriptions for ten novel species: Archangium lansinium sp. nov., Myxococcus landrumus sp. nov., Nannocystis bai.</title>
        <authorList>
            <person name="Ahearne A."/>
            <person name="Stevens C."/>
            <person name="Dowd S."/>
        </authorList>
    </citation>
    <scope>NUCLEOTIDE SEQUENCE [LARGE SCALE GENOMIC DNA]</scope>
    <source>
        <strain evidence="1 2">WIWO2</strain>
    </source>
</reference>
<dbReference type="EMBL" id="JAQNDK010000004">
    <property type="protein sequence ID" value="MDC0682332.1"/>
    <property type="molecule type" value="Genomic_DNA"/>
</dbReference>
<organism evidence="1 2">
    <name type="scientific">Sorangium atrum</name>
    <dbReference type="NCBI Taxonomy" id="2995308"/>
    <lineage>
        <taxon>Bacteria</taxon>
        <taxon>Pseudomonadati</taxon>
        <taxon>Myxococcota</taxon>
        <taxon>Polyangia</taxon>
        <taxon>Polyangiales</taxon>
        <taxon>Polyangiaceae</taxon>
        <taxon>Sorangium</taxon>
    </lineage>
</organism>
<dbReference type="SUPFAM" id="SSF50998">
    <property type="entry name" value="Quinoprotein alcohol dehydrogenase-like"/>
    <property type="match status" value="1"/>
</dbReference>
<evidence type="ECO:0000313" key="1">
    <source>
        <dbReference type="EMBL" id="MDC0682332.1"/>
    </source>
</evidence>
<dbReference type="Gene3D" id="2.80.10.50">
    <property type="match status" value="1"/>
</dbReference>
<accession>A0ABT5C7J7</accession>
<dbReference type="PROSITE" id="PS51257">
    <property type="entry name" value="PROKAR_LIPOPROTEIN"/>
    <property type="match status" value="1"/>
</dbReference>
<gene>
    <name evidence="1" type="ORF">POL72_31670</name>
</gene>
<dbReference type="PANTHER" id="PTHR42754">
    <property type="entry name" value="ENDOGLUCANASE"/>
    <property type="match status" value="1"/>
</dbReference>
<dbReference type="PANTHER" id="PTHR42754:SF1">
    <property type="entry name" value="LIPOPROTEIN"/>
    <property type="match status" value="1"/>
</dbReference>
<comment type="caution">
    <text evidence="1">The sequence shown here is derived from an EMBL/GenBank/DDBJ whole genome shotgun (WGS) entry which is preliminary data.</text>
</comment>
<protein>
    <recommendedName>
        <fullName evidence="3">Lipoprotein</fullName>
    </recommendedName>
</protein>
<dbReference type="InterPro" id="IPR011047">
    <property type="entry name" value="Quinoprotein_ADH-like_sf"/>
</dbReference>
<name>A0ABT5C7J7_9BACT</name>
<evidence type="ECO:0008006" key="3">
    <source>
        <dbReference type="Google" id="ProtNLM"/>
    </source>
</evidence>
<evidence type="ECO:0000313" key="2">
    <source>
        <dbReference type="Proteomes" id="UP001217485"/>
    </source>
</evidence>
<proteinExistence type="predicted"/>
<dbReference type="RefSeq" id="WP_272100160.1">
    <property type="nucleotide sequence ID" value="NZ_JAQNDK010000004.1"/>
</dbReference>
<dbReference type="Proteomes" id="UP001217485">
    <property type="component" value="Unassembled WGS sequence"/>
</dbReference>
<keyword evidence="2" id="KW-1185">Reference proteome</keyword>
<sequence>MISRSVRIIPAGLLAFVIAGSGCALVLGLDDFEDAPAPEDQNTGGNGSANACKPNRTEECYSGPRGTADIGLCKSGTRTCDENGTTWSACKNERLPAQELCASDDDENCDGFDCILWAQTFGSDAIANSIAIDREGNIIAAGGFSEPVRLGAGPLTSAGGSDIFVAAFDKSGNHLWSHRFGDAAAQEATSVSTDASGNIFLTGVSSGTINFGGSDVGPGLFVAKFDNKGAHIWSRGFPANLVNERIFDQFVRIVRPKINSTQHGDALLSGTFRGNIEFDDAILTSAPANTLDMYIAKLDGSTGSASVEQGGWARRFGSSGDDMLIDTAIDRSNNIVITGNHQDSISFGDSPELDGAGMFLAKLDSDGNPTWTRGFHNGYPSALDVDALGNISATGNYDESIEFEIGKTLGASAEHTAVFVAQFNTSGEHRWSRDFEGTIHNATADISADALNNIVVTGDFSGELRVDNEILEHAELPSPWVLKLDSSGKTLWKESYPSGGPSFGIAARTDPSAETIIAGSFSRTIMFDSGTLRSDHETVFIAKLGL</sequence>